<comment type="caution">
    <text evidence="5">The sequence shown here is derived from an EMBL/GenBank/DDBJ whole genome shotgun (WGS) entry which is preliminary data.</text>
</comment>
<organism evidence="5 6">
    <name type="scientific">Posidoniimonas polymericola</name>
    <dbReference type="NCBI Taxonomy" id="2528002"/>
    <lineage>
        <taxon>Bacteria</taxon>
        <taxon>Pseudomonadati</taxon>
        <taxon>Planctomycetota</taxon>
        <taxon>Planctomycetia</taxon>
        <taxon>Pirellulales</taxon>
        <taxon>Lacipirellulaceae</taxon>
        <taxon>Posidoniimonas</taxon>
    </lineage>
</organism>
<proteinExistence type="predicted"/>
<evidence type="ECO:0000259" key="4">
    <source>
        <dbReference type="Pfam" id="PF04101"/>
    </source>
</evidence>
<dbReference type="GO" id="GO:0016758">
    <property type="term" value="F:hexosyltransferase activity"/>
    <property type="evidence" value="ECO:0007669"/>
    <property type="project" value="InterPro"/>
</dbReference>
<dbReference type="PANTHER" id="PTHR21015">
    <property type="entry name" value="UDP-N-ACETYLGLUCOSAMINE--N-ACETYLMURAMYL-(PENTAPEPTIDE) PYROPHOSPHORYL-UNDECAPRENOL N-ACETYLGLUCOSAMINE TRANSFERASE 1"/>
    <property type="match status" value="1"/>
</dbReference>
<accession>A0A5C5YKQ7</accession>
<gene>
    <name evidence="5" type="primary">murG</name>
    <name evidence="5" type="ORF">Pla123a_29650</name>
</gene>
<keyword evidence="1 5" id="KW-0328">Glycosyltransferase</keyword>
<feature type="domain" description="Glycosyl transferase family 28 C-terminal" evidence="4">
    <location>
        <begin position="189"/>
        <end position="354"/>
    </location>
</feature>
<name>A0A5C5YKQ7_9BACT</name>
<evidence type="ECO:0000313" key="5">
    <source>
        <dbReference type="EMBL" id="TWT75456.1"/>
    </source>
</evidence>
<dbReference type="InterPro" id="IPR007235">
    <property type="entry name" value="Glyco_trans_28_C"/>
</dbReference>
<dbReference type="Gene3D" id="3.40.50.2000">
    <property type="entry name" value="Glycogen Phosphorylase B"/>
    <property type="match status" value="2"/>
</dbReference>
<protein>
    <submittedName>
        <fullName evidence="5">UDP-N-acetylglucosamine--N-acetylmuramyl-(Pentapeptide) pyrophosphoryl-undecaprenol N-acetylglucosamine transferase MurG</fullName>
        <ecNumber evidence="5">2.4.1.227</ecNumber>
    </submittedName>
</protein>
<dbReference type="RefSeq" id="WP_146588235.1">
    <property type="nucleotide sequence ID" value="NZ_SJPO01000007.1"/>
</dbReference>
<dbReference type="CDD" id="cd03785">
    <property type="entry name" value="GT28_MurG"/>
    <property type="match status" value="1"/>
</dbReference>
<dbReference type="OrthoDB" id="9808936at2"/>
<evidence type="ECO:0000313" key="6">
    <source>
        <dbReference type="Proteomes" id="UP000318478"/>
    </source>
</evidence>
<feature type="domain" description="Glycosyltransferase family 28 N-terminal" evidence="3">
    <location>
        <begin position="8"/>
        <end position="144"/>
    </location>
</feature>
<sequence length="374" mass="38977">MIRSPHLVLAGGGCLGNLYPGLAVAKQLSQLCPKLELSFVGSGEPSERHEALTVCHNYLSVPAQPMPRSPLEGIRYLTDNAAGYWASRWLLGEKNASLLLALGGPVSAVMARAAHSRRTPFVLLEANARPSRTARALGGFAEAVCLSHPESQTGMPVETPLVVTGTPTRADFDGVPRLVAEHAGQKQLLVMAGANGKRAENLNRGVVAALTQVPQQLEGWRIVHQAGQGQLQKVEQAYQASGLDALVVTQLDEIATAFAASDLAICRAGASTLAELAAAGLPSILVPDPAAPENQQAANAANHVAAGCAVSAMENASEPLEIGLSRQLTELLTNDLRRAQMTKASEAISRPDAALRIAEICAGLLGLGSVRAAA</sequence>
<dbReference type="GO" id="GO:0005975">
    <property type="term" value="P:carbohydrate metabolic process"/>
    <property type="evidence" value="ECO:0007669"/>
    <property type="project" value="InterPro"/>
</dbReference>
<evidence type="ECO:0000256" key="1">
    <source>
        <dbReference type="ARBA" id="ARBA00022676"/>
    </source>
</evidence>
<dbReference type="EMBL" id="SJPO01000007">
    <property type="protein sequence ID" value="TWT75456.1"/>
    <property type="molecule type" value="Genomic_DNA"/>
</dbReference>
<dbReference type="AlphaFoldDB" id="A0A5C5YKQ7"/>
<dbReference type="GO" id="GO:1901137">
    <property type="term" value="P:carbohydrate derivative biosynthetic process"/>
    <property type="evidence" value="ECO:0007669"/>
    <property type="project" value="UniProtKB-ARBA"/>
</dbReference>
<dbReference type="EC" id="2.4.1.227" evidence="5"/>
<dbReference type="InterPro" id="IPR004276">
    <property type="entry name" value="GlycoTrans_28_N"/>
</dbReference>
<dbReference type="SUPFAM" id="SSF53756">
    <property type="entry name" value="UDP-Glycosyltransferase/glycogen phosphorylase"/>
    <property type="match status" value="1"/>
</dbReference>
<evidence type="ECO:0000256" key="2">
    <source>
        <dbReference type="ARBA" id="ARBA00022679"/>
    </source>
</evidence>
<dbReference type="Proteomes" id="UP000318478">
    <property type="component" value="Unassembled WGS sequence"/>
</dbReference>
<keyword evidence="2 5" id="KW-0808">Transferase</keyword>
<evidence type="ECO:0000259" key="3">
    <source>
        <dbReference type="Pfam" id="PF03033"/>
    </source>
</evidence>
<dbReference type="Pfam" id="PF04101">
    <property type="entry name" value="Glyco_tran_28_C"/>
    <property type="match status" value="1"/>
</dbReference>
<dbReference type="PANTHER" id="PTHR21015:SF22">
    <property type="entry name" value="GLYCOSYLTRANSFERASE"/>
    <property type="match status" value="1"/>
</dbReference>
<keyword evidence="6" id="KW-1185">Reference proteome</keyword>
<dbReference type="Pfam" id="PF03033">
    <property type="entry name" value="Glyco_transf_28"/>
    <property type="match status" value="1"/>
</dbReference>
<reference evidence="5 6" key="1">
    <citation type="submission" date="2019-02" db="EMBL/GenBank/DDBJ databases">
        <title>Deep-cultivation of Planctomycetes and their phenomic and genomic characterization uncovers novel biology.</title>
        <authorList>
            <person name="Wiegand S."/>
            <person name="Jogler M."/>
            <person name="Boedeker C."/>
            <person name="Pinto D."/>
            <person name="Vollmers J."/>
            <person name="Rivas-Marin E."/>
            <person name="Kohn T."/>
            <person name="Peeters S.H."/>
            <person name="Heuer A."/>
            <person name="Rast P."/>
            <person name="Oberbeckmann S."/>
            <person name="Bunk B."/>
            <person name="Jeske O."/>
            <person name="Meyerdierks A."/>
            <person name="Storesund J.E."/>
            <person name="Kallscheuer N."/>
            <person name="Luecker S."/>
            <person name="Lage O.M."/>
            <person name="Pohl T."/>
            <person name="Merkel B.J."/>
            <person name="Hornburger P."/>
            <person name="Mueller R.-W."/>
            <person name="Bruemmer F."/>
            <person name="Labrenz M."/>
            <person name="Spormann A.M."/>
            <person name="Op Den Camp H."/>
            <person name="Overmann J."/>
            <person name="Amann R."/>
            <person name="Jetten M.S.M."/>
            <person name="Mascher T."/>
            <person name="Medema M.H."/>
            <person name="Devos D.P."/>
            <person name="Kaster A.-K."/>
            <person name="Ovreas L."/>
            <person name="Rohde M."/>
            <person name="Galperin M.Y."/>
            <person name="Jogler C."/>
        </authorList>
    </citation>
    <scope>NUCLEOTIDE SEQUENCE [LARGE SCALE GENOMIC DNA]</scope>
    <source>
        <strain evidence="5 6">Pla123a</strain>
    </source>
</reference>